<dbReference type="eggNOG" id="COG4219">
    <property type="taxonomic scope" value="Bacteria"/>
</dbReference>
<sequence>MIVYIIKSSLCLLLLWSFYRLFLERENMHHFKRFYLLFSLIFAYTIPLITITYETDTVINQENIQQPVNHLILPDNVQVEATSSDYLSTIIWIVYGIGVLVFAVRFLKNMHHLIKKVRRNENLKEPSHVNVLLTNSIIPHTFLHYIFVPKKEFQKKAIPQEVLLHEKTHVKQRHTLDILFVEIFQVIFWFNPIWFWVKKSIKLNHEFLADQKVLKQQFSIHRYMDLLVNYPNSSHQAVLASPINYSLTKKRIVMMSQQFSKTKATTRLLLLLPILLGCILLFNNKMVAQQKSTTISTTVAPTHPDKKMKIRVSGEQININGITTDLSGMATVIDNATKQWKDHELTEFQFSIKLENTNDKFLKKLNKVYRKTRLYKANPDGHDLIPPSPPAPPKMRVGVVPGPPPSPIGSKKIKTPKPLKAPKVSKLPKASSYPRAELEELEEIEREAERIKEEVERERAELAELAEIDKAVAIEQAEEARYEAEQVKEEIAALAMERAEASRHRAEQVRAIAMEQAEKARVIAMEESNRAREQSYKVREEAMRNAERARFEAEKQAVIHAKMSREEAKRVMQQAEKSRKQAEKARRKAMDEAKRARDAVRKETIKERKEMRKRIQEARKEQQRAREKREKDNN</sequence>
<keyword evidence="3" id="KW-1133">Transmembrane helix</keyword>
<dbReference type="Proteomes" id="UP000023541">
    <property type="component" value="Unassembled WGS sequence"/>
</dbReference>
<feature type="transmembrane region" description="Helical" evidence="3">
    <location>
        <begin position="86"/>
        <end position="107"/>
    </location>
</feature>
<accession>A0A023BMV0</accession>
<gene>
    <name evidence="5" type="ORF">ATO12_07715</name>
</gene>
<dbReference type="EMBL" id="AQRA01000017">
    <property type="protein sequence ID" value="EZH71382.1"/>
    <property type="molecule type" value="Genomic_DNA"/>
</dbReference>
<keyword evidence="3" id="KW-0472">Membrane</keyword>
<reference evidence="5 6" key="1">
    <citation type="submission" date="2014-04" db="EMBL/GenBank/DDBJ databases">
        <title>Aquimarina sp. 22II-S11-z7 Genome Sequencing.</title>
        <authorList>
            <person name="Lai Q."/>
        </authorList>
    </citation>
    <scope>NUCLEOTIDE SEQUENCE [LARGE SCALE GENOMIC DNA]</scope>
    <source>
        <strain evidence="5 6">22II-S11-z7</strain>
    </source>
</reference>
<feature type="region of interest" description="Disordered" evidence="2">
    <location>
        <begin position="565"/>
        <end position="634"/>
    </location>
</feature>
<evidence type="ECO:0000256" key="1">
    <source>
        <dbReference type="SAM" id="Coils"/>
    </source>
</evidence>
<organism evidence="5 6">
    <name type="scientific">Aquimarina atlantica</name>
    <dbReference type="NCBI Taxonomy" id="1317122"/>
    <lineage>
        <taxon>Bacteria</taxon>
        <taxon>Pseudomonadati</taxon>
        <taxon>Bacteroidota</taxon>
        <taxon>Flavobacteriia</taxon>
        <taxon>Flavobacteriales</taxon>
        <taxon>Flavobacteriaceae</taxon>
        <taxon>Aquimarina</taxon>
    </lineage>
</organism>
<feature type="transmembrane region" description="Helical" evidence="3">
    <location>
        <begin position="6"/>
        <end position="22"/>
    </location>
</feature>
<dbReference type="STRING" id="1317122.ATO12_07715"/>
<keyword evidence="3" id="KW-0812">Transmembrane</keyword>
<evidence type="ECO:0000256" key="3">
    <source>
        <dbReference type="SAM" id="Phobius"/>
    </source>
</evidence>
<dbReference type="CDD" id="cd07341">
    <property type="entry name" value="M56_BlaR1_MecR1_like"/>
    <property type="match status" value="1"/>
</dbReference>
<dbReference type="Pfam" id="PF05569">
    <property type="entry name" value="Peptidase_M56"/>
    <property type="match status" value="1"/>
</dbReference>
<evidence type="ECO:0000259" key="4">
    <source>
        <dbReference type="Pfam" id="PF05569"/>
    </source>
</evidence>
<evidence type="ECO:0000313" key="5">
    <source>
        <dbReference type="EMBL" id="EZH71382.1"/>
    </source>
</evidence>
<feature type="domain" description="Peptidase M56" evidence="4">
    <location>
        <begin position="6"/>
        <end position="254"/>
    </location>
</feature>
<evidence type="ECO:0000256" key="2">
    <source>
        <dbReference type="SAM" id="MobiDB-lite"/>
    </source>
</evidence>
<keyword evidence="1" id="KW-0175">Coiled coil</keyword>
<proteinExistence type="predicted"/>
<feature type="transmembrane region" description="Helical" evidence="3">
    <location>
        <begin position="178"/>
        <end position="197"/>
    </location>
</feature>
<feature type="region of interest" description="Disordered" evidence="2">
    <location>
        <begin position="407"/>
        <end position="431"/>
    </location>
</feature>
<dbReference type="PANTHER" id="PTHR34978:SF3">
    <property type="entry name" value="SLR0241 PROTEIN"/>
    <property type="match status" value="1"/>
</dbReference>
<name>A0A023BMV0_9FLAO</name>
<keyword evidence="6" id="KW-1185">Reference proteome</keyword>
<protein>
    <recommendedName>
        <fullName evidence="4">Peptidase M56 domain-containing protein</fullName>
    </recommendedName>
</protein>
<feature type="transmembrane region" description="Helical" evidence="3">
    <location>
        <begin position="34"/>
        <end position="53"/>
    </location>
</feature>
<feature type="transmembrane region" description="Helical" evidence="3">
    <location>
        <begin position="128"/>
        <end position="147"/>
    </location>
</feature>
<dbReference type="InterPro" id="IPR008756">
    <property type="entry name" value="Peptidase_M56"/>
</dbReference>
<dbReference type="AlphaFoldDB" id="A0A023BMV0"/>
<dbReference type="InterPro" id="IPR052173">
    <property type="entry name" value="Beta-lactam_resp_regulator"/>
</dbReference>
<dbReference type="PANTHER" id="PTHR34978">
    <property type="entry name" value="POSSIBLE SENSOR-TRANSDUCER PROTEIN BLAR"/>
    <property type="match status" value="1"/>
</dbReference>
<dbReference type="RefSeq" id="WP_081802152.1">
    <property type="nucleotide sequence ID" value="NZ_AQRA01000017.1"/>
</dbReference>
<dbReference type="OrthoDB" id="1522859at2"/>
<feature type="transmembrane region" description="Helical" evidence="3">
    <location>
        <begin position="264"/>
        <end position="282"/>
    </location>
</feature>
<comment type="caution">
    <text evidence="5">The sequence shown here is derived from an EMBL/GenBank/DDBJ whole genome shotgun (WGS) entry which is preliminary data.</text>
</comment>
<feature type="coiled-coil region" evidence="1">
    <location>
        <begin position="434"/>
        <end position="534"/>
    </location>
</feature>
<evidence type="ECO:0000313" key="6">
    <source>
        <dbReference type="Proteomes" id="UP000023541"/>
    </source>
</evidence>